<evidence type="ECO:0000256" key="5">
    <source>
        <dbReference type="SAM" id="MobiDB-lite"/>
    </source>
</evidence>
<protein>
    <submittedName>
        <fullName evidence="6">Uncharacterized protein</fullName>
    </submittedName>
</protein>
<dbReference type="GO" id="GO:0008270">
    <property type="term" value="F:zinc ion binding"/>
    <property type="evidence" value="ECO:0007669"/>
    <property type="project" value="UniProtKB-KW"/>
</dbReference>
<evidence type="ECO:0000256" key="4">
    <source>
        <dbReference type="ARBA" id="ARBA00022833"/>
    </source>
</evidence>
<evidence type="ECO:0000313" key="7">
    <source>
        <dbReference type="Proteomes" id="UP000694406"/>
    </source>
</evidence>
<keyword evidence="4" id="KW-0862">Zinc</keyword>
<dbReference type="Ensembl" id="ENSLLTT00000012606.1">
    <property type="protein sequence ID" value="ENSLLTP00000012132.1"/>
    <property type="gene ID" value="ENSLLTG00000009311.1"/>
</dbReference>
<keyword evidence="2" id="KW-0677">Repeat</keyword>
<reference evidence="6" key="1">
    <citation type="submission" date="2025-08" db="UniProtKB">
        <authorList>
            <consortium name="Ensembl"/>
        </authorList>
    </citation>
    <scope>IDENTIFICATION</scope>
</reference>
<dbReference type="GO" id="GO:0045109">
    <property type="term" value="P:intermediate filament organization"/>
    <property type="evidence" value="ECO:0007669"/>
    <property type="project" value="TreeGrafter"/>
</dbReference>
<keyword evidence="7" id="KW-1185">Reference proteome</keyword>
<sequence length="249" mass="25093">MSPDQAKSQAAPSAQASPAEAKMATKTPQVLEKAPAPAAQPAKKASTDLLADIGGDPFAAPPPRPAFSAFGGPVAVHPAFPSFDAFGVGPAVSTFGDPLASSQSPFQSQPMTAGGAHVGAFPASPASQPGVGIPSLGAGAFHMGGVPSSVFGPLSQSPASPAAVFGVPTCTNPFANPVLTQPTLPSTNPFQTNGFAQGKPALTFRWGLPNAPSGPPWNRLPEEGRRSSTTNTCWAVPRPWWGEAGSIPP</sequence>
<feature type="region of interest" description="Disordered" evidence="5">
    <location>
        <begin position="210"/>
        <end position="232"/>
    </location>
</feature>
<evidence type="ECO:0000256" key="3">
    <source>
        <dbReference type="ARBA" id="ARBA00022771"/>
    </source>
</evidence>
<accession>A0A8C5S3A5</accession>
<feature type="region of interest" description="Disordered" evidence="5">
    <location>
        <begin position="1"/>
        <end position="66"/>
    </location>
</feature>
<dbReference type="GO" id="GO:0007289">
    <property type="term" value="P:spermatid nucleus differentiation"/>
    <property type="evidence" value="ECO:0007669"/>
    <property type="project" value="TreeGrafter"/>
</dbReference>
<dbReference type="Proteomes" id="UP000694406">
    <property type="component" value="Unplaced"/>
</dbReference>
<dbReference type="AlphaFoldDB" id="A0A8C5S3A5"/>
<evidence type="ECO:0000313" key="6">
    <source>
        <dbReference type="Ensembl" id="ENSLLTP00000012132.1"/>
    </source>
</evidence>
<evidence type="ECO:0000256" key="1">
    <source>
        <dbReference type="ARBA" id="ARBA00022723"/>
    </source>
</evidence>
<dbReference type="GO" id="GO:0016020">
    <property type="term" value="C:membrane"/>
    <property type="evidence" value="ECO:0007669"/>
    <property type="project" value="TreeGrafter"/>
</dbReference>
<reference evidence="6" key="2">
    <citation type="submission" date="2025-09" db="UniProtKB">
        <authorList>
            <consortium name="Ensembl"/>
        </authorList>
    </citation>
    <scope>IDENTIFICATION</scope>
</reference>
<feature type="compositionally biased region" description="Low complexity" evidence="5">
    <location>
        <begin position="33"/>
        <end position="44"/>
    </location>
</feature>
<name>A0A8C5S3A5_LATLA</name>
<keyword evidence="3" id="KW-0863">Zinc-finger</keyword>
<dbReference type="PANTHER" id="PTHR46134">
    <property type="entry name" value="DRONGO, ISOFORM F"/>
    <property type="match status" value="1"/>
</dbReference>
<evidence type="ECO:0000256" key="2">
    <source>
        <dbReference type="ARBA" id="ARBA00022737"/>
    </source>
</evidence>
<feature type="compositionally biased region" description="Low complexity" evidence="5">
    <location>
        <begin position="1"/>
        <end position="21"/>
    </location>
</feature>
<dbReference type="GO" id="GO:0031410">
    <property type="term" value="C:cytoplasmic vesicle"/>
    <property type="evidence" value="ECO:0007669"/>
    <property type="project" value="TreeGrafter"/>
</dbReference>
<dbReference type="PANTHER" id="PTHR46134:SF4">
    <property type="entry name" value="ARF-GAP DOMAIN AND FG REPEAT-CONTAINING PROTEIN 2"/>
    <property type="match status" value="1"/>
</dbReference>
<keyword evidence="1" id="KW-0479">Metal-binding</keyword>
<proteinExistence type="predicted"/>
<dbReference type="InterPro" id="IPR052248">
    <property type="entry name" value="Arf-GAP_FG-repeat_protein"/>
</dbReference>
<dbReference type="GO" id="GO:0001675">
    <property type="term" value="P:acrosome assembly"/>
    <property type="evidence" value="ECO:0007669"/>
    <property type="project" value="TreeGrafter"/>
</dbReference>
<organism evidence="6 7">
    <name type="scientific">Laticauda laticaudata</name>
    <name type="common">Blue-ringed sea krait</name>
    <name type="synonym">Blue-lipped sea krait</name>
    <dbReference type="NCBI Taxonomy" id="8630"/>
    <lineage>
        <taxon>Eukaryota</taxon>
        <taxon>Metazoa</taxon>
        <taxon>Chordata</taxon>
        <taxon>Craniata</taxon>
        <taxon>Vertebrata</taxon>
        <taxon>Euteleostomi</taxon>
        <taxon>Lepidosauria</taxon>
        <taxon>Squamata</taxon>
        <taxon>Bifurcata</taxon>
        <taxon>Unidentata</taxon>
        <taxon>Episquamata</taxon>
        <taxon>Toxicofera</taxon>
        <taxon>Serpentes</taxon>
        <taxon>Colubroidea</taxon>
        <taxon>Elapidae</taxon>
        <taxon>Laticaudinae</taxon>
        <taxon>Laticauda</taxon>
    </lineage>
</organism>